<proteinExistence type="predicted"/>
<evidence type="ECO:0000256" key="1">
    <source>
        <dbReference type="SAM" id="MobiDB-lite"/>
    </source>
</evidence>
<name>A0A6M8HP33_9PROT</name>
<sequence>MLVVLAIVLALVLLAVTAQDAFEVMLLPRRVYRRVRLARLYFRSAWSAWIWVADRWFAGDRKIRFLGVFGPLSLVILFSLWAALFIIGFGLLQWALQGHSRPPSALSEQVYMSGVTFFTVGYGDIAPHTALNRILAVVEAGLGLGFIAVVIGYLPVLYQLFARREAHVIQLDARAGSPPTATTMIVLHAEPGGLAKLDEMLREWETWGAELLESHLSYPMLVYYRSQHDNQSWLAAMAAVMDTSALVLVGMEDMQPLQARMTFTMTRQVIVEMSRALGIGPSPFEGNDRLSHETYLAMEEAFGNAGVNWTGSADAEDVLHALRSTYEPLLDGLSRRLSLQLPPWLPPDGAAGHWHGGHRGLIAKRLVEQLSGPGRQGVTPEPSSGRFASRLRRRLQRK</sequence>
<dbReference type="EMBL" id="CP053708">
    <property type="protein sequence ID" value="QKE90203.1"/>
    <property type="molecule type" value="Genomic_DNA"/>
</dbReference>
<keyword evidence="4" id="KW-0407">Ion channel</keyword>
<gene>
    <name evidence="4" type="ORF">HN018_09230</name>
</gene>
<dbReference type="GO" id="GO:0034220">
    <property type="term" value="P:monoatomic ion transmembrane transport"/>
    <property type="evidence" value="ECO:0007669"/>
    <property type="project" value="UniProtKB-KW"/>
</dbReference>
<evidence type="ECO:0000313" key="4">
    <source>
        <dbReference type="EMBL" id="QKE90203.1"/>
    </source>
</evidence>
<dbReference type="KEGG" id="lck:HN018_09230"/>
<accession>A0A6M8HP33</accession>
<dbReference type="Pfam" id="PF07885">
    <property type="entry name" value="Ion_trans_2"/>
    <property type="match status" value="1"/>
</dbReference>
<dbReference type="SUPFAM" id="SSF81324">
    <property type="entry name" value="Voltage-gated potassium channels"/>
    <property type="match status" value="1"/>
</dbReference>
<evidence type="ECO:0000259" key="3">
    <source>
        <dbReference type="Pfam" id="PF07885"/>
    </source>
</evidence>
<keyword evidence="4" id="KW-0406">Ion transport</keyword>
<keyword evidence="5" id="KW-1185">Reference proteome</keyword>
<dbReference type="Gene3D" id="1.10.287.70">
    <property type="match status" value="1"/>
</dbReference>
<evidence type="ECO:0000256" key="2">
    <source>
        <dbReference type="SAM" id="Phobius"/>
    </source>
</evidence>
<feature type="region of interest" description="Disordered" evidence="1">
    <location>
        <begin position="372"/>
        <end position="398"/>
    </location>
</feature>
<reference evidence="4 5" key="1">
    <citation type="journal article" date="2014" name="World J. Microbiol. Biotechnol.">
        <title>Biodiversity and physiological characteristics of Antarctic and Arctic lichens-associated bacteria.</title>
        <authorList>
            <person name="Lee Y.M."/>
            <person name="Kim E.H."/>
            <person name="Lee H.K."/>
            <person name="Hong S.G."/>
        </authorList>
    </citation>
    <scope>NUCLEOTIDE SEQUENCE [LARGE SCALE GENOMIC DNA]</scope>
    <source>
        <strain evidence="4 5">PAMC 26569</strain>
    </source>
</reference>
<keyword evidence="4" id="KW-0813">Transport</keyword>
<dbReference type="AlphaFoldDB" id="A0A6M8HP33"/>
<keyword evidence="2" id="KW-1133">Transmembrane helix</keyword>
<feature type="transmembrane region" description="Helical" evidence="2">
    <location>
        <begin position="65"/>
        <end position="90"/>
    </location>
</feature>
<feature type="domain" description="Potassium channel" evidence="3">
    <location>
        <begin position="103"/>
        <end position="154"/>
    </location>
</feature>
<dbReference type="RefSeq" id="WP_171834116.1">
    <property type="nucleotide sequence ID" value="NZ_CP053708.1"/>
</dbReference>
<dbReference type="InterPro" id="IPR013099">
    <property type="entry name" value="K_chnl_dom"/>
</dbReference>
<dbReference type="Proteomes" id="UP000500767">
    <property type="component" value="Chromosome"/>
</dbReference>
<feature type="transmembrane region" description="Helical" evidence="2">
    <location>
        <begin position="134"/>
        <end position="154"/>
    </location>
</feature>
<organism evidence="4 5">
    <name type="scientific">Lichenicola cladoniae</name>
    <dbReference type="NCBI Taxonomy" id="1484109"/>
    <lineage>
        <taxon>Bacteria</taxon>
        <taxon>Pseudomonadati</taxon>
        <taxon>Pseudomonadota</taxon>
        <taxon>Alphaproteobacteria</taxon>
        <taxon>Acetobacterales</taxon>
        <taxon>Acetobacteraceae</taxon>
        <taxon>Lichenicola</taxon>
    </lineage>
</organism>
<protein>
    <submittedName>
        <fullName evidence="4">Two pore domain potassium channel family protein</fullName>
    </submittedName>
</protein>
<evidence type="ECO:0000313" key="5">
    <source>
        <dbReference type="Proteomes" id="UP000500767"/>
    </source>
</evidence>
<feature type="compositionally biased region" description="Basic residues" evidence="1">
    <location>
        <begin position="389"/>
        <end position="398"/>
    </location>
</feature>
<keyword evidence="2" id="KW-0812">Transmembrane</keyword>
<keyword evidence="2" id="KW-0472">Membrane</keyword>